<evidence type="ECO:0000313" key="2">
    <source>
        <dbReference type="Proteomes" id="UP000253410"/>
    </source>
</evidence>
<dbReference type="AlphaFoldDB" id="A0A365XQ69"/>
<reference evidence="1 2" key="1">
    <citation type="submission" date="2018-05" db="EMBL/GenBank/DDBJ databases">
        <title>Chitinophaga sp. K3CV102501T nov., isolated from isolated from a monsoon evergreen broad-leaved forest soil.</title>
        <authorList>
            <person name="Lv Y."/>
        </authorList>
    </citation>
    <scope>NUCLEOTIDE SEQUENCE [LARGE SCALE GENOMIC DNA]</scope>
    <source>
        <strain evidence="1 2">GDMCC 1.1325</strain>
    </source>
</reference>
<dbReference type="RefSeq" id="WP_113617237.1">
    <property type="nucleotide sequence ID" value="NZ_QFFJ01000002.1"/>
</dbReference>
<dbReference type="SUPFAM" id="SSF51658">
    <property type="entry name" value="Xylose isomerase-like"/>
    <property type="match status" value="1"/>
</dbReference>
<protein>
    <recommendedName>
        <fullName evidence="3">Xylose isomerase-like TIM barrel domain-containing protein</fullName>
    </recommendedName>
</protein>
<sequence length="107" mass="12611">MKETDPALVKLQIDLFWVAHSSKRSPHELFQLQPGRFVMWHIKDMDRDKKYTELGHGTIDYTKIMPDMSLGGMQYYFVEQGDYFKTSPFQSITDSAAYVKKKLNKWV</sequence>
<dbReference type="Gene3D" id="3.20.20.150">
    <property type="entry name" value="Divalent-metal-dependent TIM barrel enzymes"/>
    <property type="match status" value="1"/>
</dbReference>
<dbReference type="InterPro" id="IPR036237">
    <property type="entry name" value="Xyl_isomerase-like_sf"/>
</dbReference>
<evidence type="ECO:0008006" key="3">
    <source>
        <dbReference type="Google" id="ProtNLM"/>
    </source>
</evidence>
<name>A0A365XQ69_9BACT</name>
<gene>
    <name evidence="1" type="ORF">DF182_18115</name>
</gene>
<proteinExistence type="predicted"/>
<dbReference type="Proteomes" id="UP000253410">
    <property type="component" value="Unassembled WGS sequence"/>
</dbReference>
<dbReference type="EMBL" id="QFFJ01000002">
    <property type="protein sequence ID" value="RBL88496.1"/>
    <property type="molecule type" value="Genomic_DNA"/>
</dbReference>
<evidence type="ECO:0000313" key="1">
    <source>
        <dbReference type="EMBL" id="RBL88496.1"/>
    </source>
</evidence>
<keyword evidence="2" id="KW-1185">Reference proteome</keyword>
<comment type="caution">
    <text evidence="1">The sequence shown here is derived from an EMBL/GenBank/DDBJ whole genome shotgun (WGS) entry which is preliminary data.</text>
</comment>
<accession>A0A365XQ69</accession>
<dbReference type="OrthoDB" id="9798407at2"/>
<organism evidence="1 2">
    <name type="scientific">Chitinophaga flava</name>
    <dbReference type="NCBI Taxonomy" id="2259036"/>
    <lineage>
        <taxon>Bacteria</taxon>
        <taxon>Pseudomonadati</taxon>
        <taxon>Bacteroidota</taxon>
        <taxon>Chitinophagia</taxon>
        <taxon>Chitinophagales</taxon>
        <taxon>Chitinophagaceae</taxon>
        <taxon>Chitinophaga</taxon>
    </lineage>
</organism>